<feature type="transmembrane region" description="Helical" evidence="1">
    <location>
        <begin position="29"/>
        <end position="56"/>
    </location>
</feature>
<dbReference type="OrthoDB" id="3830014at2"/>
<dbReference type="EMBL" id="SMKP01000104">
    <property type="protein sequence ID" value="TDD16507.1"/>
    <property type="molecule type" value="Genomic_DNA"/>
</dbReference>
<accession>A0A4R4WGP8</accession>
<proteinExistence type="predicted"/>
<feature type="transmembrane region" description="Helical" evidence="1">
    <location>
        <begin position="77"/>
        <end position="100"/>
    </location>
</feature>
<feature type="transmembrane region" description="Helical" evidence="1">
    <location>
        <begin position="112"/>
        <end position="138"/>
    </location>
</feature>
<evidence type="ECO:0000313" key="3">
    <source>
        <dbReference type="Proteomes" id="UP000294543"/>
    </source>
</evidence>
<reference evidence="2 3" key="1">
    <citation type="submission" date="2019-03" db="EMBL/GenBank/DDBJ databases">
        <title>Draft genome sequences of novel Actinobacteria.</title>
        <authorList>
            <person name="Sahin N."/>
            <person name="Ay H."/>
            <person name="Saygin H."/>
        </authorList>
    </citation>
    <scope>NUCLEOTIDE SEQUENCE [LARGE SCALE GENOMIC DNA]</scope>
    <source>
        <strain evidence="2 3">KC712</strain>
    </source>
</reference>
<feature type="transmembrane region" description="Helical" evidence="1">
    <location>
        <begin position="158"/>
        <end position="178"/>
    </location>
</feature>
<comment type="caution">
    <text evidence="2">The sequence shown here is derived from an EMBL/GenBank/DDBJ whole genome shotgun (WGS) entry which is preliminary data.</text>
</comment>
<gene>
    <name evidence="2" type="ORF">E1294_31070</name>
</gene>
<dbReference type="AlphaFoldDB" id="A0A4R4WGP8"/>
<keyword evidence="1" id="KW-1133">Transmembrane helix</keyword>
<dbReference type="Pfam" id="PF04854">
    <property type="entry name" value="DUF624"/>
    <property type="match status" value="1"/>
</dbReference>
<sequence length="204" mass="22034">MAGEIEIVGRFGRLYQVLDWAYRLAVVNLLWIAGVLAGLVIAGLAPATVAASWLLLEYCRGNRPRPWHGFWRQWRAWFLPAQLGLGVPLATVFVLGFYLVTVASQAALEFRAAAVSLAILSAAYLATLSYLPAVLCHVRLGPVAAWRTTVLVAWRQPVITLALLVAQALLVVGMAVVLPAALPFFAYSGPALLATRAALRAFGR</sequence>
<dbReference type="RefSeq" id="WP_132514300.1">
    <property type="nucleotide sequence ID" value="NZ_SMKP01000104.1"/>
</dbReference>
<dbReference type="InterPro" id="IPR006938">
    <property type="entry name" value="DUF624"/>
</dbReference>
<organism evidence="2 3">
    <name type="scientific">Nonomuraea diastatica</name>
    <dbReference type="NCBI Taxonomy" id="1848329"/>
    <lineage>
        <taxon>Bacteria</taxon>
        <taxon>Bacillati</taxon>
        <taxon>Actinomycetota</taxon>
        <taxon>Actinomycetes</taxon>
        <taxon>Streptosporangiales</taxon>
        <taxon>Streptosporangiaceae</taxon>
        <taxon>Nonomuraea</taxon>
    </lineage>
</organism>
<name>A0A4R4WGP8_9ACTN</name>
<protein>
    <submittedName>
        <fullName evidence="2">DUF624 domain-containing protein</fullName>
    </submittedName>
</protein>
<evidence type="ECO:0000256" key="1">
    <source>
        <dbReference type="SAM" id="Phobius"/>
    </source>
</evidence>
<keyword evidence="1" id="KW-0472">Membrane</keyword>
<keyword evidence="1" id="KW-0812">Transmembrane</keyword>
<keyword evidence="3" id="KW-1185">Reference proteome</keyword>
<dbReference type="Proteomes" id="UP000294543">
    <property type="component" value="Unassembled WGS sequence"/>
</dbReference>
<evidence type="ECO:0000313" key="2">
    <source>
        <dbReference type="EMBL" id="TDD16507.1"/>
    </source>
</evidence>